<protein>
    <submittedName>
        <fullName evidence="1">Uncharacterized protein</fullName>
    </submittedName>
</protein>
<organism evidence="1 2">
    <name type="scientific">Mycena maculata</name>
    <dbReference type="NCBI Taxonomy" id="230809"/>
    <lineage>
        <taxon>Eukaryota</taxon>
        <taxon>Fungi</taxon>
        <taxon>Dikarya</taxon>
        <taxon>Basidiomycota</taxon>
        <taxon>Agaricomycotina</taxon>
        <taxon>Agaricomycetes</taxon>
        <taxon>Agaricomycetidae</taxon>
        <taxon>Agaricales</taxon>
        <taxon>Marasmiineae</taxon>
        <taxon>Mycenaceae</taxon>
        <taxon>Mycena</taxon>
    </lineage>
</organism>
<gene>
    <name evidence="1" type="ORF">DFH07DRAFT_820124</name>
</gene>
<reference evidence="1" key="1">
    <citation type="submission" date="2023-03" db="EMBL/GenBank/DDBJ databases">
        <title>Massive genome expansion in bonnet fungi (Mycena s.s.) driven by repeated elements and novel gene families across ecological guilds.</title>
        <authorList>
            <consortium name="Lawrence Berkeley National Laboratory"/>
            <person name="Harder C.B."/>
            <person name="Miyauchi S."/>
            <person name="Viragh M."/>
            <person name="Kuo A."/>
            <person name="Thoen E."/>
            <person name="Andreopoulos B."/>
            <person name="Lu D."/>
            <person name="Skrede I."/>
            <person name="Drula E."/>
            <person name="Henrissat B."/>
            <person name="Morin E."/>
            <person name="Kohler A."/>
            <person name="Barry K."/>
            <person name="LaButti K."/>
            <person name="Morin E."/>
            <person name="Salamov A."/>
            <person name="Lipzen A."/>
            <person name="Mereny Z."/>
            <person name="Hegedus B."/>
            <person name="Baldrian P."/>
            <person name="Stursova M."/>
            <person name="Weitz H."/>
            <person name="Taylor A."/>
            <person name="Grigoriev I.V."/>
            <person name="Nagy L.G."/>
            <person name="Martin F."/>
            <person name="Kauserud H."/>
        </authorList>
    </citation>
    <scope>NUCLEOTIDE SEQUENCE</scope>
    <source>
        <strain evidence="1">CBHHK188m</strain>
    </source>
</reference>
<keyword evidence="2" id="KW-1185">Reference proteome</keyword>
<comment type="caution">
    <text evidence="1">The sequence shown here is derived from an EMBL/GenBank/DDBJ whole genome shotgun (WGS) entry which is preliminary data.</text>
</comment>
<dbReference type="AlphaFoldDB" id="A0AAD7J8K6"/>
<dbReference type="Proteomes" id="UP001215280">
    <property type="component" value="Unassembled WGS sequence"/>
</dbReference>
<evidence type="ECO:0000313" key="1">
    <source>
        <dbReference type="EMBL" id="KAJ7756836.1"/>
    </source>
</evidence>
<proteinExistence type="predicted"/>
<name>A0AAD7J8K6_9AGAR</name>
<sequence>MRPSPACMARKIPKPLQPKMQVFPRTDVPADSKPSIPRLVSRKKIALQASILPAPVPRNHKIKPPTLSEGLLAEKLAAGDKWPPNLRIEPFITREKWAPVQKGLRSKLKRMLREE</sequence>
<accession>A0AAD7J8K6</accession>
<dbReference type="EMBL" id="JARJLG010000060">
    <property type="protein sequence ID" value="KAJ7756836.1"/>
    <property type="molecule type" value="Genomic_DNA"/>
</dbReference>
<evidence type="ECO:0000313" key="2">
    <source>
        <dbReference type="Proteomes" id="UP001215280"/>
    </source>
</evidence>